<feature type="compositionally biased region" description="Low complexity" evidence="1">
    <location>
        <begin position="1514"/>
        <end position="1526"/>
    </location>
</feature>
<gene>
    <name evidence="3" type="ORF">F444_06287</name>
</gene>
<dbReference type="SUPFAM" id="SSF51206">
    <property type="entry name" value="cAMP-binding domain-like"/>
    <property type="match status" value="6"/>
</dbReference>
<dbReference type="Proteomes" id="UP000028582">
    <property type="component" value="Unassembled WGS sequence"/>
</dbReference>
<feature type="domain" description="Cyclic nucleotide-binding" evidence="2">
    <location>
        <begin position="635"/>
        <end position="683"/>
    </location>
</feature>
<organism evidence="3 4">
    <name type="scientific">Phytophthora nicotianae P1976</name>
    <dbReference type="NCBI Taxonomy" id="1317066"/>
    <lineage>
        <taxon>Eukaryota</taxon>
        <taxon>Sar</taxon>
        <taxon>Stramenopiles</taxon>
        <taxon>Oomycota</taxon>
        <taxon>Peronosporomycetes</taxon>
        <taxon>Peronosporales</taxon>
        <taxon>Peronosporaceae</taxon>
        <taxon>Phytophthora</taxon>
    </lineage>
</organism>
<feature type="domain" description="Cyclic nucleotide-binding" evidence="2">
    <location>
        <begin position="1184"/>
        <end position="1302"/>
    </location>
</feature>
<name>A0A081AJ23_PHYNI</name>
<reference evidence="3 4" key="1">
    <citation type="submission" date="2013-11" db="EMBL/GenBank/DDBJ databases">
        <title>The Genome Sequence of Phytophthora parasitica P1976.</title>
        <authorList>
            <consortium name="The Broad Institute Genomics Platform"/>
            <person name="Russ C."/>
            <person name="Tyler B."/>
            <person name="Panabieres F."/>
            <person name="Shan W."/>
            <person name="Tripathy S."/>
            <person name="Grunwald N."/>
            <person name="Machado M."/>
            <person name="Johnson C.S."/>
            <person name="Walker B."/>
            <person name="Young S."/>
            <person name="Zeng Q."/>
            <person name="Gargeya S."/>
            <person name="Fitzgerald M."/>
            <person name="Haas B."/>
            <person name="Abouelleil A."/>
            <person name="Allen A.W."/>
            <person name="Alvarado L."/>
            <person name="Arachchi H.M."/>
            <person name="Berlin A.M."/>
            <person name="Chapman S.B."/>
            <person name="Gainer-Dewar J."/>
            <person name="Goldberg J."/>
            <person name="Griggs A."/>
            <person name="Gujja S."/>
            <person name="Hansen M."/>
            <person name="Howarth C."/>
            <person name="Imamovic A."/>
            <person name="Ireland A."/>
            <person name="Larimer J."/>
            <person name="McCowan C."/>
            <person name="Murphy C."/>
            <person name="Pearson M."/>
            <person name="Poon T.W."/>
            <person name="Priest M."/>
            <person name="Roberts A."/>
            <person name="Saif S."/>
            <person name="Shea T."/>
            <person name="Sisk P."/>
            <person name="Sykes S."/>
            <person name="Wortman J."/>
            <person name="Nusbaum C."/>
            <person name="Birren B."/>
        </authorList>
    </citation>
    <scope>NUCLEOTIDE SEQUENCE [LARGE SCALE GENOMIC DNA]</scope>
    <source>
        <strain evidence="3 4">P1976</strain>
    </source>
</reference>
<evidence type="ECO:0000313" key="4">
    <source>
        <dbReference type="Proteomes" id="UP000028582"/>
    </source>
</evidence>
<feature type="compositionally biased region" description="Pro residues" evidence="1">
    <location>
        <begin position="1"/>
        <end position="10"/>
    </location>
</feature>
<dbReference type="CDD" id="cd00038">
    <property type="entry name" value="CAP_ED"/>
    <property type="match status" value="1"/>
</dbReference>
<dbReference type="PANTHER" id="PTHR23011:SF28">
    <property type="entry name" value="CYCLIC NUCLEOTIDE-BINDING DOMAIN CONTAINING PROTEIN"/>
    <property type="match status" value="1"/>
</dbReference>
<feature type="domain" description="Cyclic nucleotide-binding" evidence="2">
    <location>
        <begin position="432"/>
        <end position="557"/>
    </location>
</feature>
<dbReference type="EMBL" id="ANJA01001162">
    <property type="protein sequence ID" value="ETO78884.1"/>
    <property type="molecule type" value="Genomic_DNA"/>
</dbReference>
<feature type="region of interest" description="Disordered" evidence="1">
    <location>
        <begin position="1"/>
        <end position="21"/>
    </location>
</feature>
<feature type="compositionally biased region" description="Polar residues" evidence="1">
    <location>
        <begin position="804"/>
        <end position="814"/>
    </location>
</feature>
<evidence type="ECO:0000256" key="1">
    <source>
        <dbReference type="SAM" id="MobiDB-lite"/>
    </source>
</evidence>
<dbReference type="Gene3D" id="2.60.120.10">
    <property type="entry name" value="Jelly Rolls"/>
    <property type="match status" value="6"/>
</dbReference>
<protein>
    <recommendedName>
        <fullName evidence="2">Cyclic nucleotide-binding domain-containing protein</fullName>
    </recommendedName>
</protein>
<dbReference type="OrthoDB" id="75276at2759"/>
<accession>A0A081AJ23</accession>
<proteinExistence type="predicted"/>
<sequence length="1939" mass="215474">MRPTHAPLPNPDNARRASGQADAEALATLKRTLLIAALETPPRFRSDIDVVIIQQYLASLGVLSSVSPQILHYLATECTINRIPDGEVIFYQEDAVDDHSHAYIILEGSLCGFFNKAFSQRHSREDFRSWNSKKSNAKGVTIDFGDLQVTYGKGAICGIDDFYPRPPARGRQHQKPLCRYRSVHSQEATAVILLAKDTLDRVSELFGFIYEKGVLTSSKETTRTDVSHLVIFSLLSDTARKTLLQTASTRQLEAGEVLFSADADKDSSMTAFAIVRNGRLDVHCVECANNQVPFSSNWSGNTPPASSSPLNKTLRLVTPKAPLVSLTRGHTFGDQMLALGLSHIWASNPRRSRQTNVRFKAIAGDSSTEILWITRDQYEQLVREDQLRLSYNPILGTAYTSSLPPSLISAIESRNIFQITRQLLTDTTLSKFFFQFPPLVIERLCHRMDIHHYASNSILREPGSSIDRVFIVVKGGLHTHYYRGKETNQTTAKKTLHHQGTARHISLGQSVQFIPGDAFGVRELMKRCLTCEAPVFADAGTTLLSITRSAFERWVLPMRHNIIVKAGSILQSFVWNNSSPPASPRRSYANNYAAASKVNRRQSGPSVFLSGIVGSDRIKERRLDDAAMFLKRFGLFPTVPRFLLAQMLTHATVVNKSAGEEMFREGDVQRALVVVLSGFVSFYSLENMSTVVDMFQKHPFCMYSTFSGSTINPEDFVVDKGVDENPAIAPSVALKHRAAMHGVHIQTLPYRNAFRTGVIQEGTVCPATVLAQTDCEYLQFDESLYARILEEHLPAVDMSDYNEISASSRTATPSDSKDPRHPPTPKSTTDQRPGTIPPPLLSYLEVAQIPWLPPSDAKKKLLLRSMHHVHLAPGQRLIQCNEAIQQVVLVVKGKLAAYVRESQEVISVLNASQRSVQSAALERSVASNYSTTSQQLYQDRSGVGTVNRRALQRKIARIAEIETSEQNSKSNLANSRFTDFVLHAAKESRKVGNTDDPQQQPHAPTNPPGTRRSLHSMVNKVKIKRKSDDQSTNNSSAKETTKALFMFFLGPGDIYGEEISSPIGIVRSAHDIYADTTIPGSPDTKETGSNRSLAGTEVLCLDRNVLHSILARTEEDVANELSANAKAKWQIASKKLFKRASHSGAEETGEFIRVKKPPKLFDFFKNILNQRRFLTMGTIAHFPLLRDLTEDARRELCLNARFEALDRYTDAYKGNGDGNGTGHRFFLLLSGRINLAASGPSSNTVVSPSANSSTPDFILREVVAGEGFGEFEILIPEAPSYIAAIAAEPTKLLSIPAEMFMKHWPCKDEARGNIEYLRTRIPSFTSLDLERIAYLYHSFSFQSHVRGTSIIQHHDSNRALGPAAEVFLIKEGTCCIRQTVTLVSRSGAGVGYDPCEDERQPPRIKAIKVLATVADVSAGHIFWMDADHFPIIVVSTSASATIASISIDKLKAIVPRGMLSSLEDLSHQLKELYVQQFELAKRATATVMNEKLALLGQKHGPTQRLPNIHSPAAQSSTQSSSLSTQTRNTYDTDAFTANDTSPECIQRVNAEYNTQHRIERYEIPNELLAPYLVGSFLRKSASKKDDNSTPKLNVEVMDVQHKRLAGQVGLDDKDPVAGNAIIEQGSRRRMSSLSQNVDNVMTFIQDGFILYEVDVRERVDALMCMVGSPMRAMRLEPSHTAVNSLGKYFADCPSPFAKPSESYQRQNVHLEQSPRFHIKPSKHKPSRTPRSNPKLLQDIDAIPRQELTRKQGFLTCLRVRADEDCRDLLAAILPRIHQGRRFFYALVDSELREYADTLSLNNLAQTPCLRRYNLYNPHRSSSVLDVPVTSGEAEALLRQSFLLKVDALQFLFTASSAIDKQKWMAELNQAAVLGSVSIKVQSPRPAIAATPPTDPSALAAVIDAFKGRRKPTIKDRKRSSIVVPKPKPEDTLHVEYRIS</sequence>
<feature type="region of interest" description="Disordered" evidence="1">
    <location>
        <begin position="804"/>
        <end position="837"/>
    </location>
</feature>
<dbReference type="PROSITE" id="PS50042">
    <property type="entry name" value="CNMP_BINDING_3"/>
    <property type="match status" value="3"/>
</dbReference>
<dbReference type="InterPro" id="IPR018490">
    <property type="entry name" value="cNMP-bd_dom_sf"/>
</dbReference>
<evidence type="ECO:0000313" key="3">
    <source>
        <dbReference type="EMBL" id="ETO78884.1"/>
    </source>
</evidence>
<comment type="caution">
    <text evidence="3">The sequence shown here is derived from an EMBL/GenBank/DDBJ whole genome shotgun (WGS) entry which is preliminary data.</text>
</comment>
<feature type="region of interest" description="Disordered" evidence="1">
    <location>
        <begin position="989"/>
        <end position="1014"/>
    </location>
</feature>
<feature type="region of interest" description="Disordered" evidence="1">
    <location>
        <begin position="1713"/>
        <end position="1734"/>
    </location>
</feature>
<evidence type="ECO:0000259" key="2">
    <source>
        <dbReference type="PROSITE" id="PS50042"/>
    </source>
</evidence>
<feature type="compositionally biased region" description="Basic residues" evidence="1">
    <location>
        <begin position="1716"/>
        <end position="1727"/>
    </location>
</feature>
<dbReference type="InterPro" id="IPR000595">
    <property type="entry name" value="cNMP-bd_dom"/>
</dbReference>
<dbReference type="PANTHER" id="PTHR23011">
    <property type="entry name" value="CYCLIC NUCLEOTIDE-BINDING DOMAIN CONTAINING PROTEIN"/>
    <property type="match status" value="1"/>
</dbReference>
<feature type="region of interest" description="Disordered" evidence="1">
    <location>
        <begin position="1500"/>
        <end position="1527"/>
    </location>
</feature>
<dbReference type="InterPro" id="IPR014710">
    <property type="entry name" value="RmlC-like_jellyroll"/>
</dbReference>